<dbReference type="InterPro" id="IPR016032">
    <property type="entry name" value="Sig_transdc_resp-reg_C-effctor"/>
</dbReference>
<evidence type="ECO:0000313" key="8">
    <source>
        <dbReference type="EMBL" id="MPM76427.1"/>
    </source>
</evidence>
<dbReference type="Pfam" id="PF00486">
    <property type="entry name" value="Trans_reg_C"/>
    <property type="match status" value="1"/>
</dbReference>
<dbReference type="PROSITE" id="PS51755">
    <property type="entry name" value="OMPR_PHOB"/>
    <property type="match status" value="1"/>
</dbReference>
<dbReference type="Gene3D" id="6.10.250.690">
    <property type="match status" value="1"/>
</dbReference>
<dbReference type="PROSITE" id="PS50110">
    <property type="entry name" value="RESPONSE_REGULATORY"/>
    <property type="match status" value="1"/>
</dbReference>
<dbReference type="GO" id="GO:0032993">
    <property type="term" value="C:protein-DNA complex"/>
    <property type="evidence" value="ECO:0007669"/>
    <property type="project" value="TreeGrafter"/>
</dbReference>
<dbReference type="PANTHER" id="PTHR48111">
    <property type="entry name" value="REGULATOR OF RPOS"/>
    <property type="match status" value="1"/>
</dbReference>
<comment type="caution">
    <text evidence="8">The sequence shown here is derived from an EMBL/GenBank/DDBJ whole genome shotgun (WGS) entry which is preliminary data.</text>
</comment>
<reference evidence="8" key="1">
    <citation type="submission" date="2019-08" db="EMBL/GenBank/DDBJ databases">
        <authorList>
            <person name="Kucharzyk K."/>
            <person name="Murdoch R.W."/>
            <person name="Higgins S."/>
            <person name="Loffler F."/>
        </authorList>
    </citation>
    <scope>NUCLEOTIDE SEQUENCE</scope>
</reference>
<dbReference type="FunFam" id="1.10.10.10:FF:000018">
    <property type="entry name" value="DNA-binding response regulator ResD"/>
    <property type="match status" value="1"/>
</dbReference>
<dbReference type="Gene3D" id="3.40.50.2300">
    <property type="match status" value="1"/>
</dbReference>
<evidence type="ECO:0000256" key="4">
    <source>
        <dbReference type="ARBA" id="ARBA00023125"/>
    </source>
</evidence>
<gene>
    <name evidence="8" type="primary">regX3_42</name>
    <name evidence="8" type="ORF">SDC9_123425</name>
</gene>
<dbReference type="InterPro" id="IPR039420">
    <property type="entry name" value="WalR-like"/>
</dbReference>
<dbReference type="SMART" id="SM00448">
    <property type="entry name" value="REC"/>
    <property type="match status" value="1"/>
</dbReference>
<keyword evidence="1" id="KW-0597">Phosphoprotein</keyword>
<dbReference type="GO" id="GO:0000976">
    <property type="term" value="F:transcription cis-regulatory region binding"/>
    <property type="evidence" value="ECO:0007669"/>
    <property type="project" value="TreeGrafter"/>
</dbReference>
<dbReference type="InterPro" id="IPR011006">
    <property type="entry name" value="CheY-like_superfamily"/>
</dbReference>
<proteinExistence type="predicted"/>
<evidence type="ECO:0000256" key="2">
    <source>
        <dbReference type="ARBA" id="ARBA00023012"/>
    </source>
</evidence>
<dbReference type="AlphaFoldDB" id="A0A645CHK9"/>
<dbReference type="InterPro" id="IPR001789">
    <property type="entry name" value="Sig_transdc_resp-reg_receiver"/>
</dbReference>
<evidence type="ECO:0000256" key="3">
    <source>
        <dbReference type="ARBA" id="ARBA00023015"/>
    </source>
</evidence>
<dbReference type="EMBL" id="VSSQ01027274">
    <property type="protein sequence ID" value="MPM76427.1"/>
    <property type="molecule type" value="Genomic_DNA"/>
</dbReference>
<dbReference type="InterPro" id="IPR036388">
    <property type="entry name" value="WH-like_DNA-bd_sf"/>
</dbReference>
<name>A0A645CHK9_9ZZZZ</name>
<keyword evidence="3" id="KW-0805">Transcription regulation</keyword>
<keyword evidence="5" id="KW-0804">Transcription</keyword>
<feature type="domain" description="OmpR/PhoB-type" evidence="7">
    <location>
        <begin position="131"/>
        <end position="227"/>
    </location>
</feature>
<dbReference type="GO" id="GO:0005829">
    <property type="term" value="C:cytosol"/>
    <property type="evidence" value="ECO:0007669"/>
    <property type="project" value="TreeGrafter"/>
</dbReference>
<keyword evidence="2" id="KW-0902">Two-component regulatory system</keyword>
<dbReference type="SMART" id="SM00862">
    <property type="entry name" value="Trans_reg_C"/>
    <property type="match status" value="1"/>
</dbReference>
<organism evidence="8">
    <name type="scientific">bioreactor metagenome</name>
    <dbReference type="NCBI Taxonomy" id="1076179"/>
    <lineage>
        <taxon>unclassified sequences</taxon>
        <taxon>metagenomes</taxon>
        <taxon>ecological metagenomes</taxon>
    </lineage>
</organism>
<dbReference type="Pfam" id="PF00072">
    <property type="entry name" value="Response_reg"/>
    <property type="match status" value="1"/>
</dbReference>
<evidence type="ECO:0000259" key="6">
    <source>
        <dbReference type="PROSITE" id="PS50110"/>
    </source>
</evidence>
<dbReference type="SUPFAM" id="SSF46894">
    <property type="entry name" value="C-terminal effector domain of the bipartite response regulators"/>
    <property type="match status" value="1"/>
</dbReference>
<dbReference type="SUPFAM" id="SSF52172">
    <property type="entry name" value="CheY-like"/>
    <property type="match status" value="1"/>
</dbReference>
<dbReference type="Gene3D" id="1.10.10.10">
    <property type="entry name" value="Winged helix-like DNA-binding domain superfamily/Winged helix DNA-binding domain"/>
    <property type="match status" value="1"/>
</dbReference>
<sequence>MQTVFLVEDDEDIRELTAYALENAGFACTGFEDGGSFWEALLAGASLPDMILLDIMLPGEDGLSILKKLRDHPRYERIPVIMLTAKSGEADKVRGLNFGADDYIPKPFGVTELIARIHAVLRRAASAGQEKGLLTYENLALDNERHTVTADGEGVALTFLEFELLRYLLLNAGLVLSRDRLMDAVWGYDYKGESRTVDVHVKSLRQKLGPAGEHIKTVRNVGYKLGE</sequence>
<evidence type="ECO:0000256" key="1">
    <source>
        <dbReference type="ARBA" id="ARBA00022553"/>
    </source>
</evidence>
<dbReference type="GO" id="GO:0006355">
    <property type="term" value="P:regulation of DNA-templated transcription"/>
    <property type="evidence" value="ECO:0007669"/>
    <property type="project" value="InterPro"/>
</dbReference>
<dbReference type="CDD" id="cd00383">
    <property type="entry name" value="trans_reg_C"/>
    <property type="match status" value="1"/>
</dbReference>
<dbReference type="GO" id="GO:0000156">
    <property type="term" value="F:phosphorelay response regulator activity"/>
    <property type="evidence" value="ECO:0007669"/>
    <property type="project" value="TreeGrafter"/>
</dbReference>
<dbReference type="InterPro" id="IPR001867">
    <property type="entry name" value="OmpR/PhoB-type_DNA-bd"/>
</dbReference>
<protein>
    <submittedName>
        <fullName evidence="8">Sensory transduction protein regX3</fullName>
    </submittedName>
</protein>
<accession>A0A645CHK9</accession>
<feature type="domain" description="Response regulatory" evidence="6">
    <location>
        <begin position="3"/>
        <end position="121"/>
    </location>
</feature>
<dbReference type="PANTHER" id="PTHR48111:SF21">
    <property type="entry name" value="DNA-BINDING DUAL MASTER TRANSCRIPTIONAL REGULATOR RPAA"/>
    <property type="match status" value="1"/>
</dbReference>
<evidence type="ECO:0000259" key="7">
    <source>
        <dbReference type="PROSITE" id="PS51755"/>
    </source>
</evidence>
<evidence type="ECO:0000256" key="5">
    <source>
        <dbReference type="ARBA" id="ARBA00023163"/>
    </source>
</evidence>
<keyword evidence="4" id="KW-0238">DNA-binding</keyword>